<dbReference type="AlphaFoldDB" id="A0AAN9UI49"/>
<accession>A0AAN9UI49</accession>
<evidence type="ECO:0000313" key="2">
    <source>
        <dbReference type="EMBL" id="KAK7748042.1"/>
    </source>
</evidence>
<evidence type="ECO:0000313" key="3">
    <source>
        <dbReference type="Proteomes" id="UP001320245"/>
    </source>
</evidence>
<gene>
    <name evidence="2" type="ORF">SLS53_001294</name>
</gene>
<feature type="region of interest" description="Disordered" evidence="1">
    <location>
        <begin position="1"/>
        <end position="91"/>
    </location>
</feature>
<feature type="compositionally biased region" description="Polar residues" evidence="1">
    <location>
        <begin position="66"/>
        <end position="84"/>
    </location>
</feature>
<reference evidence="2 3" key="1">
    <citation type="journal article" date="2023" name="PLoS ONE">
        <title>Cytospora paraplurivora sp. nov. isolated from orchards with fruit tree decline syndrome in Ontario, Canada.</title>
        <authorList>
            <person name="Ilyukhin E."/>
            <person name="Nguyen H.D.T."/>
            <person name="Castle A.J."/>
            <person name="Ellouze W."/>
        </authorList>
    </citation>
    <scope>NUCLEOTIDE SEQUENCE [LARGE SCALE GENOMIC DNA]</scope>
    <source>
        <strain evidence="2 3">FDS-564</strain>
    </source>
</reference>
<organism evidence="2 3">
    <name type="scientific">Cytospora paraplurivora</name>
    <dbReference type="NCBI Taxonomy" id="2898453"/>
    <lineage>
        <taxon>Eukaryota</taxon>
        <taxon>Fungi</taxon>
        <taxon>Dikarya</taxon>
        <taxon>Ascomycota</taxon>
        <taxon>Pezizomycotina</taxon>
        <taxon>Sordariomycetes</taxon>
        <taxon>Sordariomycetidae</taxon>
        <taxon>Diaporthales</taxon>
        <taxon>Cytosporaceae</taxon>
        <taxon>Cytospora</taxon>
    </lineage>
</organism>
<dbReference type="EMBL" id="JAJSPL020000003">
    <property type="protein sequence ID" value="KAK7748042.1"/>
    <property type="molecule type" value="Genomic_DNA"/>
</dbReference>
<proteinExistence type="predicted"/>
<dbReference type="Proteomes" id="UP001320245">
    <property type="component" value="Unassembled WGS sequence"/>
</dbReference>
<protein>
    <submittedName>
        <fullName evidence="2">Uncharacterized protein</fullName>
    </submittedName>
</protein>
<comment type="caution">
    <text evidence="2">The sequence shown here is derived from an EMBL/GenBank/DDBJ whole genome shotgun (WGS) entry which is preliminary data.</text>
</comment>
<evidence type="ECO:0000256" key="1">
    <source>
        <dbReference type="SAM" id="MobiDB-lite"/>
    </source>
</evidence>
<keyword evidence="3" id="KW-1185">Reference proteome</keyword>
<feature type="compositionally biased region" description="Low complexity" evidence="1">
    <location>
        <begin position="30"/>
        <end position="61"/>
    </location>
</feature>
<name>A0AAN9UI49_9PEZI</name>
<sequence length="478" mass="52817">MNTPDKRGAPGSSKGPTHVFRGGSPRREAPAPASISAPSAARSSKVGAAPSRAQSSRPPSADGQPRSRTSSTHSGAPSTVNGTAITAEEKDMRIASLERELSVMEAEFKREMDKLSKNESETASFWQAKHSALNQQFLRTDTELRLLRDEMREIRARDLGTDSATRGWREALEMELRGRDDEIRGLKLQVRDLNSQVRGLKEWVSASTRADDTTSDEVLAAGMANLGNGLQNWVIMNFRKSKIDLPKADEASLQELAELVPMYEELAQTSKVHLLQSLVSRILVQSIFHVYFVGLSPEQETRLRQTEEMLLSLGSVESVNQWRSVTLTMLKKDAAHNMQVQITQTAEDVVTRIERVLDSITTDTAGKAGSSNTAAANSTDAKNQALRQLVDTAIELSRLLVLQKAVFEVWMPDIEPHQQVIFDHETMEDIGGEDEEDLVQREICCVTLPGIIKRGDENGGQLQFRNVISKARVLCSAE</sequence>